<dbReference type="Proteomes" id="UP000011783">
    <property type="component" value="Unassembled WGS sequence"/>
</dbReference>
<gene>
    <name evidence="1" type="ORF">LEP1GSC123_1040</name>
</gene>
<protein>
    <submittedName>
        <fullName evidence="1">Uncharacterized protein</fullName>
    </submittedName>
</protein>
<accession>M3H279</accession>
<organism evidence="1 2">
    <name type="scientific">Leptospira borgpetersenii str. 200701203</name>
    <dbReference type="NCBI Taxonomy" id="1193007"/>
    <lineage>
        <taxon>Bacteria</taxon>
        <taxon>Pseudomonadati</taxon>
        <taxon>Spirochaetota</taxon>
        <taxon>Spirochaetia</taxon>
        <taxon>Leptospirales</taxon>
        <taxon>Leptospiraceae</taxon>
        <taxon>Leptospira</taxon>
    </lineage>
</organism>
<proteinExistence type="predicted"/>
<dbReference type="AlphaFoldDB" id="M3H279"/>
<dbReference type="BioCyc" id="LBOR1193007:G11KN-1965-MONOMER"/>
<sequence>MYFKPVKLYLEFVSKPEENISKRSGKFLKSVGVPTETVVLTVFSVL</sequence>
<evidence type="ECO:0000313" key="2">
    <source>
        <dbReference type="Proteomes" id="UP000011783"/>
    </source>
</evidence>
<dbReference type="EMBL" id="AKWO02000031">
    <property type="protein sequence ID" value="EMG01194.1"/>
    <property type="molecule type" value="Genomic_DNA"/>
</dbReference>
<comment type="caution">
    <text evidence="1">The sequence shown here is derived from an EMBL/GenBank/DDBJ whole genome shotgun (WGS) entry which is preliminary data.</text>
</comment>
<name>M3H279_LEPBO</name>
<reference evidence="1 2" key="1">
    <citation type="submission" date="2013-01" db="EMBL/GenBank/DDBJ databases">
        <authorList>
            <person name="Harkins D.M."/>
            <person name="Durkin A.S."/>
            <person name="Brinkac L.M."/>
            <person name="Haft D.H."/>
            <person name="Selengut J.D."/>
            <person name="Sanka R."/>
            <person name="DePew J."/>
            <person name="Purushe J."/>
            <person name="Picardeau M."/>
            <person name="Werts C."/>
            <person name="Goarant C."/>
            <person name="Vinetz J.M."/>
            <person name="Sutton G.G."/>
            <person name="Nierman W.C."/>
            <person name="Fouts D.E."/>
        </authorList>
    </citation>
    <scope>NUCLEOTIDE SEQUENCE [LARGE SCALE GENOMIC DNA]</scope>
    <source>
        <strain evidence="1 2">200701203</strain>
    </source>
</reference>
<evidence type="ECO:0000313" key="1">
    <source>
        <dbReference type="EMBL" id="EMG01194.1"/>
    </source>
</evidence>